<dbReference type="InterPro" id="IPR014710">
    <property type="entry name" value="RmlC-like_jellyroll"/>
</dbReference>
<proteinExistence type="predicted"/>
<name>A0AAD4KI94_9EURO</name>
<dbReference type="EMBL" id="JAJTJA010000011">
    <property type="protein sequence ID" value="KAH8692280.1"/>
    <property type="molecule type" value="Genomic_DNA"/>
</dbReference>
<dbReference type="GeneID" id="70251768"/>
<evidence type="ECO:0000313" key="1">
    <source>
        <dbReference type="EMBL" id="KAH8692280.1"/>
    </source>
</evidence>
<evidence type="ECO:0000313" key="2">
    <source>
        <dbReference type="Proteomes" id="UP001201262"/>
    </source>
</evidence>
<organism evidence="1 2">
    <name type="scientific">Talaromyces proteolyticus</name>
    <dbReference type="NCBI Taxonomy" id="1131652"/>
    <lineage>
        <taxon>Eukaryota</taxon>
        <taxon>Fungi</taxon>
        <taxon>Dikarya</taxon>
        <taxon>Ascomycota</taxon>
        <taxon>Pezizomycotina</taxon>
        <taxon>Eurotiomycetes</taxon>
        <taxon>Eurotiomycetidae</taxon>
        <taxon>Eurotiales</taxon>
        <taxon>Trichocomaceae</taxon>
        <taxon>Talaromyces</taxon>
        <taxon>Talaromyces sect. Bacilispori</taxon>
    </lineage>
</organism>
<protein>
    <submittedName>
        <fullName evidence="1">Uncharacterized protein</fullName>
    </submittedName>
</protein>
<keyword evidence="2" id="KW-1185">Reference proteome</keyword>
<comment type="caution">
    <text evidence="1">The sequence shown here is derived from an EMBL/GenBank/DDBJ whole genome shotgun (WGS) entry which is preliminary data.</text>
</comment>
<gene>
    <name evidence="1" type="ORF">BGW36DRAFT_438294</name>
</gene>
<accession>A0AAD4KI94</accession>
<reference evidence="1" key="1">
    <citation type="submission" date="2021-12" db="EMBL/GenBank/DDBJ databases">
        <title>Convergent genome expansion in fungi linked to evolution of root-endophyte symbiosis.</title>
        <authorList>
            <consortium name="DOE Joint Genome Institute"/>
            <person name="Ke Y.-H."/>
            <person name="Bonito G."/>
            <person name="Liao H.-L."/>
            <person name="Looney B."/>
            <person name="Rojas-Flechas A."/>
            <person name="Nash J."/>
            <person name="Hameed K."/>
            <person name="Schadt C."/>
            <person name="Martin F."/>
            <person name="Crous P.W."/>
            <person name="Miettinen O."/>
            <person name="Magnuson J.K."/>
            <person name="Labbe J."/>
            <person name="Jacobson D."/>
            <person name="Doktycz M.J."/>
            <person name="Veneault-Fourrey C."/>
            <person name="Kuo A."/>
            <person name="Mondo S."/>
            <person name="Calhoun S."/>
            <person name="Riley R."/>
            <person name="Ohm R."/>
            <person name="LaButti K."/>
            <person name="Andreopoulos B."/>
            <person name="Pangilinan J."/>
            <person name="Nolan M."/>
            <person name="Tritt A."/>
            <person name="Clum A."/>
            <person name="Lipzen A."/>
            <person name="Daum C."/>
            <person name="Barry K."/>
            <person name="Grigoriev I.V."/>
            <person name="Vilgalys R."/>
        </authorList>
    </citation>
    <scope>NUCLEOTIDE SEQUENCE</scope>
    <source>
        <strain evidence="1">PMI_201</strain>
    </source>
</reference>
<dbReference type="RefSeq" id="XP_046068277.1">
    <property type="nucleotide sequence ID" value="XM_046221481.1"/>
</dbReference>
<dbReference type="AlphaFoldDB" id="A0AAD4KI94"/>
<feature type="non-terminal residue" evidence="1">
    <location>
        <position position="1"/>
    </location>
</feature>
<dbReference type="Gene3D" id="2.60.120.10">
    <property type="entry name" value="Jelly Rolls"/>
    <property type="match status" value="1"/>
</dbReference>
<dbReference type="Proteomes" id="UP001201262">
    <property type="component" value="Unassembled WGS sequence"/>
</dbReference>
<sequence length="156" mass="16814">TGNIECGFWRSSPTTPGSQSGGSHRFLQPSTLSDDPDCVIKGTVTLTVVGMGASYKTRPESIISAPKRLEAQWDVDGLSFKKFLCLWDGSGPTVEFQTDLKLNHFSEGAETWVEHRFTEPKHGDVIAGELHLIGTGESSGTMLGGIWRPGKAFTGS</sequence>